<dbReference type="InterPro" id="IPR051340">
    <property type="entry name" value="Haloalkane_dehalogenase"/>
</dbReference>
<protein>
    <recommendedName>
        <fullName evidence="2">AB hydrolase-1 domain-containing protein</fullName>
    </recommendedName>
</protein>
<dbReference type="GO" id="GO:0004301">
    <property type="term" value="F:epoxide hydrolase activity"/>
    <property type="evidence" value="ECO:0007669"/>
    <property type="project" value="TreeGrafter"/>
</dbReference>
<dbReference type="AlphaFoldDB" id="A0A381SZG9"/>
<keyword evidence="1" id="KW-0378">Hydrolase</keyword>
<dbReference type="SUPFAM" id="SSF53474">
    <property type="entry name" value="alpha/beta-Hydrolases"/>
    <property type="match status" value="1"/>
</dbReference>
<dbReference type="PANTHER" id="PTHR42977:SF3">
    <property type="entry name" value="AB HYDROLASE-1 DOMAIN-CONTAINING PROTEIN"/>
    <property type="match status" value="1"/>
</dbReference>
<feature type="domain" description="AB hydrolase-1" evidence="2">
    <location>
        <begin position="98"/>
        <end position="206"/>
    </location>
</feature>
<dbReference type="InterPro" id="IPR029058">
    <property type="entry name" value="AB_hydrolase_fold"/>
</dbReference>
<reference evidence="3" key="1">
    <citation type="submission" date="2018-05" db="EMBL/GenBank/DDBJ databases">
        <authorList>
            <person name="Lanie J.A."/>
            <person name="Ng W.-L."/>
            <person name="Kazmierczak K.M."/>
            <person name="Andrzejewski T.M."/>
            <person name="Davidsen T.M."/>
            <person name="Wayne K.J."/>
            <person name="Tettelin H."/>
            <person name="Glass J.I."/>
            <person name="Rusch D."/>
            <person name="Podicherti R."/>
            <person name="Tsui H.-C.T."/>
            <person name="Winkler M.E."/>
        </authorList>
    </citation>
    <scope>NUCLEOTIDE SEQUENCE</scope>
</reference>
<accession>A0A381SZG9</accession>
<proteinExistence type="predicted"/>
<dbReference type="InterPro" id="IPR000639">
    <property type="entry name" value="Epox_hydrolase-like"/>
</dbReference>
<dbReference type="Pfam" id="PF00561">
    <property type="entry name" value="Abhydrolase_1"/>
    <property type="match status" value="1"/>
</dbReference>
<organism evidence="3">
    <name type="scientific">marine metagenome</name>
    <dbReference type="NCBI Taxonomy" id="408172"/>
    <lineage>
        <taxon>unclassified sequences</taxon>
        <taxon>metagenomes</taxon>
        <taxon>ecological metagenomes</taxon>
    </lineage>
</organism>
<dbReference type="EMBL" id="UINC01003799">
    <property type="protein sequence ID" value="SVA09346.1"/>
    <property type="molecule type" value="Genomic_DNA"/>
</dbReference>
<dbReference type="PANTHER" id="PTHR42977">
    <property type="entry name" value="HYDROLASE-RELATED"/>
    <property type="match status" value="1"/>
</dbReference>
<sequence length="383" mass="43349">MKKIKRKVRKLLVKLIGSPIKIDKKARGRKIKQIAPLPKEIFWDDSVNIHKTKSGIEFVQTPSECFKNLPNYNFNENYYDLNGLKIHYVDAGPVEGKILLLLHGQPVWSYLYRTMIHDLVSKGYRCIAPDLMGMGKSDKPISEKYHTYDKHCENILSFIKGIKLNNITLFCQDWGSLIGLRIAGENPGLFLGIIAANAELPNFTEETNPLYIPETIKINTKIKSFAGAMAYHSLGGFTVGSFQAWTLYCLTAPMVDIKSILKLSFSRNFKKSKQVLDAYVSPFPSFIYMAGPRTLPSMNAGITGQTLKAIEGLKKFKKPFLSLIGLQDKLLGTPKIQKKWIKIVPGAKGQDHEQFKEANHFIQEDIGEIMADRVHKFIIKNKI</sequence>
<dbReference type="Gene3D" id="3.40.50.1820">
    <property type="entry name" value="alpha/beta hydrolase"/>
    <property type="match status" value="1"/>
</dbReference>
<gene>
    <name evidence="3" type="ORF">METZ01_LOCUS62200</name>
</gene>
<dbReference type="NCBIfam" id="NF002043">
    <property type="entry name" value="PRK00870.1"/>
    <property type="match status" value="1"/>
</dbReference>
<evidence type="ECO:0000259" key="2">
    <source>
        <dbReference type="Pfam" id="PF00561"/>
    </source>
</evidence>
<dbReference type="InterPro" id="IPR000073">
    <property type="entry name" value="AB_hydrolase_1"/>
</dbReference>
<name>A0A381SZG9_9ZZZZ</name>
<dbReference type="PRINTS" id="PR00412">
    <property type="entry name" value="EPOXHYDRLASE"/>
</dbReference>
<evidence type="ECO:0000256" key="1">
    <source>
        <dbReference type="ARBA" id="ARBA00022801"/>
    </source>
</evidence>
<evidence type="ECO:0000313" key="3">
    <source>
        <dbReference type="EMBL" id="SVA09346.1"/>
    </source>
</evidence>